<dbReference type="PANTHER" id="PTHR30269">
    <property type="entry name" value="TRANSMEMBRANE PROTEIN YFCA"/>
    <property type="match status" value="1"/>
</dbReference>
<keyword evidence="3" id="KW-0813">Transport</keyword>
<dbReference type="PANTHER" id="PTHR30269:SF37">
    <property type="entry name" value="MEMBRANE TRANSPORTER PROTEIN"/>
    <property type="match status" value="1"/>
</dbReference>
<keyword evidence="4 8" id="KW-1003">Cell membrane</keyword>
<dbReference type="RefSeq" id="WP_114694442.1">
    <property type="nucleotide sequence ID" value="NZ_QQOH01000001.1"/>
</dbReference>
<sequence length="244" mass="25963">MIYSPADLLAIAIVMVGIMLQAWGGLGFGLLAAPLLYLINPAYVPGPILILGFSLSVLMVIRERSQLRWRGILPAALARIPGSWFGALLLVSIPAYSLSLLFGVTLLLAVLLSWRTYRVSKTPLSLMIGGFFSGLIGTATSVGGPPIALVYQEQNRILARNELAAFFLIGTPASILMLALQDRVDLLSLELSLKVFPGVLLGFWLANVLDGGGQAKSAKPLILTVCSASAVMVLYKGLQGWLAA</sequence>
<keyword evidence="7 8" id="KW-0472">Membrane</keyword>
<proteinExistence type="inferred from homology"/>
<evidence type="ECO:0000256" key="1">
    <source>
        <dbReference type="ARBA" id="ARBA00004651"/>
    </source>
</evidence>
<dbReference type="InterPro" id="IPR002781">
    <property type="entry name" value="TM_pro_TauE-like"/>
</dbReference>
<keyword evidence="6 8" id="KW-1133">Transmembrane helix</keyword>
<dbReference type="Pfam" id="PF01925">
    <property type="entry name" value="TauE"/>
    <property type="match status" value="1"/>
</dbReference>
<evidence type="ECO:0000256" key="4">
    <source>
        <dbReference type="ARBA" id="ARBA00022475"/>
    </source>
</evidence>
<evidence type="ECO:0000313" key="10">
    <source>
        <dbReference type="Proteomes" id="UP000253769"/>
    </source>
</evidence>
<feature type="transmembrane region" description="Helical" evidence="8">
    <location>
        <begin position="163"/>
        <end position="180"/>
    </location>
</feature>
<keyword evidence="10" id="KW-1185">Reference proteome</keyword>
<evidence type="ECO:0000256" key="2">
    <source>
        <dbReference type="ARBA" id="ARBA00009142"/>
    </source>
</evidence>
<evidence type="ECO:0000256" key="3">
    <source>
        <dbReference type="ARBA" id="ARBA00022448"/>
    </source>
</evidence>
<feature type="transmembrane region" description="Helical" evidence="8">
    <location>
        <begin position="42"/>
        <end position="61"/>
    </location>
</feature>
<reference evidence="9 10" key="1">
    <citation type="submission" date="2018-07" db="EMBL/GenBank/DDBJ databases">
        <title>Motiliproteus coralliicola sp. nov., a bacterium isolated from Coral.</title>
        <authorList>
            <person name="Wang G."/>
        </authorList>
    </citation>
    <scope>NUCLEOTIDE SEQUENCE [LARGE SCALE GENOMIC DNA]</scope>
    <source>
        <strain evidence="9 10">C34</strain>
    </source>
</reference>
<organism evidence="9 10">
    <name type="scientific">Motiliproteus coralliicola</name>
    <dbReference type="NCBI Taxonomy" id="2283196"/>
    <lineage>
        <taxon>Bacteria</taxon>
        <taxon>Pseudomonadati</taxon>
        <taxon>Pseudomonadota</taxon>
        <taxon>Gammaproteobacteria</taxon>
        <taxon>Oceanospirillales</taxon>
        <taxon>Oceanospirillaceae</taxon>
        <taxon>Motiliproteus</taxon>
    </lineage>
</organism>
<feature type="transmembrane region" description="Helical" evidence="8">
    <location>
        <begin position="126"/>
        <end position="151"/>
    </location>
</feature>
<dbReference type="GO" id="GO:0005886">
    <property type="term" value="C:plasma membrane"/>
    <property type="evidence" value="ECO:0007669"/>
    <property type="project" value="UniProtKB-SubCell"/>
</dbReference>
<feature type="transmembrane region" description="Helical" evidence="8">
    <location>
        <begin position="221"/>
        <end position="238"/>
    </location>
</feature>
<protein>
    <recommendedName>
        <fullName evidence="8">Probable membrane transporter protein</fullName>
    </recommendedName>
</protein>
<evidence type="ECO:0000313" key="9">
    <source>
        <dbReference type="EMBL" id="RDE24851.1"/>
    </source>
</evidence>
<evidence type="ECO:0000256" key="6">
    <source>
        <dbReference type="ARBA" id="ARBA00022989"/>
    </source>
</evidence>
<name>A0A369WTD9_9GAMM</name>
<dbReference type="AlphaFoldDB" id="A0A369WTD9"/>
<accession>A0A369WTD9</accession>
<dbReference type="InterPro" id="IPR052017">
    <property type="entry name" value="TSUP"/>
</dbReference>
<evidence type="ECO:0000256" key="7">
    <source>
        <dbReference type="ARBA" id="ARBA00023136"/>
    </source>
</evidence>
<evidence type="ECO:0000256" key="8">
    <source>
        <dbReference type="RuleBase" id="RU363041"/>
    </source>
</evidence>
<evidence type="ECO:0000256" key="5">
    <source>
        <dbReference type="ARBA" id="ARBA00022692"/>
    </source>
</evidence>
<comment type="caution">
    <text evidence="9">The sequence shown here is derived from an EMBL/GenBank/DDBJ whole genome shotgun (WGS) entry which is preliminary data.</text>
</comment>
<feature type="transmembrane region" description="Helical" evidence="8">
    <location>
        <begin position="82"/>
        <end position="114"/>
    </location>
</feature>
<dbReference type="OrthoDB" id="5472127at2"/>
<comment type="similarity">
    <text evidence="2 8">Belongs to the 4-toluene sulfonate uptake permease (TSUP) (TC 2.A.102) family.</text>
</comment>
<keyword evidence="5 8" id="KW-0812">Transmembrane</keyword>
<dbReference type="Proteomes" id="UP000253769">
    <property type="component" value="Unassembled WGS sequence"/>
</dbReference>
<dbReference type="EMBL" id="QQOH01000001">
    <property type="protein sequence ID" value="RDE24851.1"/>
    <property type="molecule type" value="Genomic_DNA"/>
</dbReference>
<feature type="transmembrane region" description="Helical" evidence="8">
    <location>
        <begin position="12"/>
        <end position="36"/>
    </location>
</feature>
<comment type="subcellular location">
    <subcellularLocation>
        <location evidence="1 8">Cell membrane</location>
        <topology evidence="1 8">Multi-pass membrane protein</topology>
    </subcellularLocation>
</comment>
<gene>
    <name evidence="9" type="ORF">DV711_04505</name>
</gene>
<feature type="transmembrane region" description="Helical" evidence="8">
    <location>
        <begin position="186"/>
        <end position="209"/>
    </location>
</feature>